<organism evidence="2 3">
    <name type="scientific">Flavisolibacter tropicus</name>
    <dbReference type="NCBI Taxonomy" id="1492898"/>
    <lineage>
        <taxon>Bacteria</taxon>
        <taxon>Pseudomonadati</taxon>
        <taxon>Bacteroidota</taxon>
        <taxon>Chitinophagia</taxon>
        <taxon>Chitinophagales</taxon>
        <taxon>Chitinophagaceae</taxon>
        <taxon>Flavisolibacter</taxon>
    </lineage>
</organism>
<gene>
    <name evidence="2" type="ORF">SY85_03120</name>
</gene>
<dbReference type="Proteomes" id="UP000077177">
    <property type="component" value="Chromosome"/>
</dbReference>
<dbReference type="SMART" id="SM00100">
    <property type="entry name" value="cNMP"/>
    <property type="match status" value="1"/>
</dbReference>
<dbReference type="KEGG" id="fla:SY85_03120"/>
<dbReference type="InterPro" id="IPR000595">
    <property type="entry name" value="cNMP-bd_dom"/>
</dbReference>
<accession>A0A172TRE4</accession>
<dbReference type="RefSeq" id="WP_066401769.1">
    <property type="nucleotide sequence ID" value="NZ_CP011390.1"/>
</dbReference>
<reference evidence="3" key="1">
    <citation type="submission" date="2015-01" db="EMBL/GenBank/DDBJ databases">
        <title>Flavisolibacter sp./LCS9/ whole genome sequencing.</title>
        <authorList>
            <person name="Kim M.K."/>
            <person name="Srinivasan S."/>
            <person name="Lee J.-J."/>
        </authorList>
    </citation>
    <scope>NUCLEOTIDE SEQUENCE [LARGE SCALE GENOMIC DNA]</scope>
    <source>
        <strain evidence="3">LCS9</strain>
    </source>
</reference>
<dbReference type="Pfam" id="PF00027">
    <property type="entry name" value="cNMP_binding"/>
    <property type="match status" value="1"/>
</dbReference>
<keyword evidence="3" id="KW-1185">Reference proteome</keyword>
<proteinExistence type="predicted"/>
<dbReference type="PANTHER" id="PTHR23011">
    <property type="entry name" value="CYCLIC NUCLEOTIDE-BINDING DOMAIN CONTAINING PROTEIN"/>
    <property type="match status" value="1"/>
</dbReference>
<dbReference type="PANTHER" id="PTHR23011:SF28">
    <property type="entry name" value="CYCLIC NUCLEOTIDE-BINDING DOMAIN CONTAINING PROTEIN"/>
    <property type="match status" value="1"/>
</dbReference>
<dbReference type="PROSITE" id="PS00889">
    <property type="entry name" value="CNMP_BINDING_2"/>
    <property type="match status" value="1"/>
</dbReference>
<dbReference type="PROSITE" id="PS50042">
    <property type="entry name" value="CNMP_BINDING_3"/>
    <property type="match status" value="1"/>
</dbReference>
<dbReference type="OrthoDB" id="9127033at2"/>
<sequence>MLIIEKVLLMKSSEIFQNCKETDLIEIAAVCEECYFDKEVTIFKKGSYGHCMYFIYKGQVSIHDDQHQLAVLGDNEIFGELSLLDSETRSASATTITDCIMLKIEQDDFFDIMATNTDVLKGIMKTLCKRLREQDRVTIEMKKMVSSHS</sequence>
<reference evidence="2 3" key="2">
    <citation type="journal article" date="2016" name="Int. J. Syst. Evol. Microbiol.">
        <title>Flavisolibacter tropicus sp. nov., isolated from tropical soil.</title>
        <authorList>
            <person name="Lee J.J."/>
            <person name="Kang M.S."/>
            <person name="Kim G.S."/>
            <person name="Lee C.S."/>
            <person name="Lim S."/>
            <person name="Lee J."/>
            <person name="Roh S.H."/>
            <person name="Kang H."/>
            <person name="Ha J.M."/>
            <person name="Bae S."/>
            <person name="Jung H.Y."/>
            <person name="Kim M.K."/>
        </authorList>
    </citation>
    <scope>NUCLEOTIDE SEQUENCE [LARGE SCALE GENOMIC DNA]</scope>
    <source>
        <strain evidence="2 3">LCS9</strain>
    </source>
</reference>
<evidence type="ECO:0000259" key="1">
    <source>
        <dbReference type="PROSITE" id="PS50042"/>
    </source>
</evidence>
<protein>
    <submittedName>
        <fullName evidence="2">Cyclic nucleotide-binding protein</fullName>
    </submittedName>
</protein>
<evidence type="ECO:0000313" key="2">
    <source>
        <dbReference type="EMBL" id="ANE49645.1"/>
    </source>
</evidence>
<dbReference type="Gene3D" id="2.60.120.10">
    <property type="entry name" value="Jelly Rolls"/>
    <property type="match status" value="1"/>
</dbReference>
<dbReference type="InterPro" id="IPR018488">
    <property type="entry name" value="cNMP-bd_CS"/>
</dbReference>
<evidence type="ECO:0000313" key="3">
    <source>
        <dbReference type="Proteomes" id="UP000077177"/>
    </source>
</evidence>
<dbReference type="InterPro" id="IPR014710">
    <property type="entry name" value="RmlC-like_jellyroll"/>
</dbReference>
<dbReference type="PATRIC" id="fig|1492898.3.peg.683"/>
<dbReference type="InterPro" id="IPR018490">
    <property type="entry name" value="cNMP-bd_dom_sf"/>
</dbReference>
<dbReference type="SUPFAM" id="SSF51206">
    <property type="entry name" value="cAMP-binding domain-like"/>
    <property type="match status" value="1"/>
</dbReference>
<dbReference type="CDD" id="cd00038">
    <property type="entry name" value="CAP_ED"/>
    <property type="match status" value="1"/>
</dbReference>
<dbReference type="EMBL" id="CP011390">
    <property type="protein sequence ID" value="ANE49645.1"/>
    <property type="molecule type" value="Genomic_DNA"/>
</dbReference>
<name>A0A172TRE4_9BACT</name>
<dbReference type="AlphaFoldDB" id="A0A172TRE4"/>
<dbReference type="STRING" id="1492898.SY85_03120"/>
<feature type="domain" description="Cyclic nucleotide-binding" evidence="1">
    <location>
        <begin position="15"/>
        <end position="130"/>
    </location>
</feature>